<dbReference type="GeneID" id="89939210"/>
<protein>
    <submittedName>
        <fullName evidence="2">Uncharacterized protein</fullName>
    </submittedName>
</protein>
<name>A0AAN6TDX8_9PEZI</name>
<organism evidence="2 3">
    <name type="scientific">Canariomyces notabilis</name>
    <dbReference type="NCBI Taxonomy" id="2074819"/>
    <lineage>
        <taxon>Eukaryota</taxon>
        <taxon>Fungi</taxon>
        <taxon>Dikarya</taxon>
        <taxon>Ascomycota</taxon>
        <taxon>Pezizomycotina</taxon>
        <taxon>Sordariomycetes</taxon>
        <taxon>Sordariomycetidae</taxon>
        <taxon>Sordariales</taxon>
        <taxon>Chaetomiaceae</taxon>
        <taxon>Canariomyces</taxon>
    </lineage>
</organism>
<reference evidence="2" key="2">
    <citation type="submission" date="2023-05" db="EMBL/GenBank/DDBJ databases">
        <authorList>
            <consortium name="Lawrence Berkeley National Laboratory"/>
            <person name="Steindorff A."/>
            <person name="Hensen N."/>
            <person name="Bonometti L."/>
            <person name="Westerberg I."/>
            <person name="Brannstrom I.O."/>
            <person name="Guillou S."/>
            <person name="Cros-Aarteil S."/>
            <person name="Calhoun S."/>
            <person name="Haridas S."/>
            <person name="Kuo A."/>
            <person name="Mondo S."/>
            <person name="Pangilinan J."/>
            <person name="Riley R."/>
            <person name="Labutti K."/>
            <person name="Andreopoulos B."/>
            <person name="Lipzen A."/>
            <person name="Chen C."/>
            <person name="Yanf M."/>
            <person name="Daum C."/>
            <person name="Ng V."/>
            <person name="Clum A."/>
            <person name="Ohm R."/>
            <person name="Martin F."/>
            <person name="Silar P."/>
            <person name="Natvig D."/>
            <person name="Lalanne C."/>
            <person name="Gautier V."/>
            <person name="Ament-Velasquez S.L."/>
            <person name="Kruys A."/>
            <person name="Hutchinson M.I."/>
            <person name="Powell A.J."/>
            <person name="Barry K."/>
            <person name="Miller A.N."/>
            <person name="Grigoriev I.V."/>
            <person name="Debuchy R."/>
            <person name="Gladieux P."/>
            <person name="Thoren M.H."/>
            <person name="Johannesson H."/>
        </authorList>
    </citation>
    <scope>NUCLEOTIDE SEQUENCE</scope>
    <source>
        <strain evidence="2">CBS 508.74</strain>
    </source>
</reference>
<dbReference type="Proteomes" id="UP001302812">
    <property type="component" value="Unassembled WGS sequence"/>
</dbReference>
<dbReference type="EMBL" id="MU853341">
    <property type="protein sequence ID" value="KAK4112639.1"/>
    <property type="molecule type" value="Genomic_DNA"/>
</dbReference>
<keyword evidence="3" id="KW-1185">Reference proteome</keyword>
<feature type="compositionally biased region" description="Low complexity" evidence="1">
    <location>
        <begin position="25"/>
        <end position="46"/>
    </location>
</feature>
<sequence>MSSSHHMSVTVNNKLKDKNVTSGYMNRNMNSNTNNNMNMNKNNNPNTPSQQALPDEDIRLTSSTSNSTECCSTHAVYISKTLSEPLSIAGDGDGAMAGSVTDPDPDEAWVLVPIPLDLSGVLAGVGARFSG</sequence>
<gene>
    <name evidence="2" type="ORF">N656DRAFT_778856</name>
</gene>
<evidence type="ECO:0000313" key="3">
    <source>
        <dbReference type="Proteomes" id="UP001302812"/>
    </source>
</evidence>
<feature type="compositionally biased region" description="Polar residues" evidence="1">
    <location>
        <begin position="1"/>
        <end position="13"/>
    </location>
</feature>
<reference evidence="2" key="1">
    <citation type="journal article" date="2023" name="Mol. Phylogenet. Evol.">
        <title>Genome-scale phylogeny and comparative genomics of the fungal order Sordariales.</title>
        <authorList>
            <person name="Hensen N."/>
            <person name="Bonometti L."/>
            <person name="Westerberg I."/>
            <person name="Brannstrom I.O."/>
            <person name="Guillou S."/>
            <person name="Cros-Aarteil S."/>
            <person name="Calhoun S."/>
            <person name="Haridas S."/>
            <person name="Kuo A."/>
            <person name="Mondo S."/>
            <person name="Pangilinan J."/>
            <person name="Riley R."/>
            <person name="LaButti K."/>
            <person name="Andreopoulos B."/>
            <person name="Lipzen A."/>
            <person name="Chen C."/>
            <person name="Yan M."/>
            <person name="Daum C."/>
            <person name="Ng V."/>
            <person name="Clum A."/>
            <person name="Steindorff A."/>
            <person name="Ohm R.A."/>
            <person name="Martin F."/>
            <person name="Silar P."/>
            <person name="Natvig D.O."/>
            <person name="Lalanne C."/>
            <person name="Gautier V."/>
            <person name="Ament-Velasquez S.L."/>
            <person name="Kruys A."/>
            <person name="Hutchinson M.I."/>
            <person name="Powell A.J."/>
            <person name="Barry K."/>
            <person name="Miller A.N."/>
            <person name="Grigoriev I.V."/>
            <person name="Debuchy R."/>
            <person name="Gladieux P."/>
            <person name="Hiltunen Thoren M."/>
            <person name="Johannesson H."/>
        </authorList>
    </citation>
    <scope>NUCLEOTIDE SEQUENCE</scope>
    <source>
        <strain evidence="2">CBS 508.74</strain>
    </source>
</reference>
<accession>A0AAN6TDX8</accession>
<comment type="caution">
    <text evidence="2">The sequence shown here is derived from an EMBL/GenBank/DDBJ whole genome shotgun (WGS) entry which is preliminary data.</text>
</comment>
<dbReference type="RefSeq" id="XP_064670209.1">
    <property type="nucleotide sequence ID" value="XM_064815085.1"/>
</dbReference>
<evidence type="ECO:0000256" key="1">
    <source>
        <dbReference type="SAM" id="MobiDB-lite"/>
    </source>
</evidence>
<feature type="region of interest" description="Disordered" evidence="1">
    <location>
        <begin position="1"/>
        <end position="67"/>
    </location>
</feature>
<dbReference type="AlphaFoldDB" id="A0AAN6TDX8"/>
<proteinExistence type="predicted"/>
<evidence type="ECO:0000313" key="2">
    <source>
        <dbReference type="EMBL" id="KAK4112639.1"/>
    </source>
</evidence>